<accession>A0A853IDD4</accession>
<evidence type="ECO:0000313" key="2">
    <source>
        <dbReference type="Proteomes" id="UP000569732"/>
    </source>
</evidence>
<name>A0A853IDD4_9GAMM</name>
<comment type="caution">
    <text evidence="1">The sequence shown here is derived from an EMBL/GenBank/DDBJ whole genome shotgun (WGS) entry which is preliminary data.</text>
</comment>
<dbReference type="InterPro" id="IPR010131">
    <property type="entry name" value="MdtP/NodT-like"/>
</dbReference>
<reference evidence="1 2" key="1">
    <citation type="submission" date="2020-07" db="EMBL/GenBank/DDBJ databases">
        <title>Endozoicomonas sp. nov., isolated from sediment.</title>
        <authorList>
            <person name="Gu T."/>
        </authorList>
    </citation>
    <scope>NUCLEOTIDE SEQUENCE [LARGE SCALE GENOMIC DNA]</scope>
    <source>
        <strain evidence="1 2">SM1973</strain>
    </source>
</reference>
<dbReference type="SUPFAM" id="SSF56954">
    <property type="entry name" value="Outer membrane efflux proteins (OEP)"/>
    <property type="match status" value="1"/>
</dbReference>
<keyword evidence="2" id="KW-1185">Reference proteome</keyword>
<dbReference type="Proteomes" id="UP000569732">
    <property type="component" value="Unassembled WGS sequence"/>
</dbReference>
<organism evidence="1 2">
    <name type="scientific">Spartinivicinus marinus</name>
    <dbReference type="NCBI Taxonomy" id="2994442"/>
    <lineage>
        <taxon>Bacteria</taxon>
        <taxon>Pseudomonadati</taxon>
        <taxon>Pseudomonadota</taxon>
        <taxon>Gammaproteobacteria</taxon>
        <taxon>Oceanospirillales</taxon>
        <taxon>Zooshikellaceae</taxon>
        <taxon>Spartinivicinus</taxon>
    </lineage>
</organism>
<evidence type="ECO:0000313" key="1">
    <source>
        <dbReference type="EMBL" id="NYZ68054.1"/>
    </source>
</evidence>
<gene>
    <name evidence="1" type="ORF">H0A36_18730</name>
</gene>
<protein>
    <submittedName>
        <fullName evidence="1">TolC family protein</fullName>
    </submittedName>
</protein>
<sequence length="412" mass="46973">MPTRLLWCTFFTIYVPMLQAHSGLMLDQAVKTALTNEPGLASRQLEASALKEEQVAANTLPDPMVSVGAINVPDDTFDFDQENMTQLRFGVRQQFPRGNTLALQGDGLGIQSANQQVSAALRKLEIKRAVRLAWFSSWGSQQAVQLLKNDRYLFSQLIELSESLYSVGRKTQQDIYQAKLALSRHDNRIIELKKQQHSSLAMLARWLPDQQINRVANKLPHWSSITNSIDSLLLKHPMVEMRNKQVDLADNKIALAKEAYKPQWGVELGYGLRQGDDAMGNDRANFVSAMVTFDLPLFTENKQDRTLAANQIRRESATYQREVLLRKMRSQYLSLQSQITGINDSIALYQHRLIPEANLQAKAALESYQADRIDFATVIQAYISRLNVKLEWLKLNENKFKTLTQLRFFTEI</sequence>
<dbReference type="EMBL" id="JACCKB010000034">
    <property type="protein sequence ID" value="NYZ68054.1"/>
    <property type="molecule type" value="Genomic_DNA"/>
</dbReference>
<dbReference type="Gene3D" id="1.20.1600.10">
    <property type="entry name" value="Outer membrane efflux proteins (OEP)"/>
    <property type="match status" value="1"/>
</dbReference>
<dbReference type="PANTHER" id="PTHR30203:SF24">
    <property type="entry name" value="BLR4935 PROTEIN"/>
    <property type="match status" value="1"/>
</dbReference>
<proteinExistence type="predicted"/>
<dbReference type="PANTHER" id="PTHR30203">
    <property type="entry name" value="OUTER MEMBRANE CATION EFFLUX PROTEIN"/>
    <property type="match status" value="1"/>
</dbReference>
<dbReference type="AlphaFoldDB" id="A0A853IDD4"/>
<dbReference type="GO" id="GO:0015562">
    <property type="term" value="F:efflux transmembrane transporter activity"/>
    <property type="evidence" value="ECO:0007669"/>
    <property type="project" value="InterPro"/>
</dbReference>
<dbReference type="RefSeq" id="WP_180570074.1">
    <property type="nucleotide sequence ID" value="NZ_JACCKB010000034.1"/>
</dbReference>